<geneLocation type="plasmid" evidence="1">
    <name>unnamed4</name>
</geneLocation>
<proteinExistence type="predicted"/>
<gene>
    <name evidence="1" type="ORF">E0W60_36135</name>
</gene>
<name>A0A4V1BZU1_9BURK</name>
<dbReference type="EMBL" id="CP038639">
    <property type="protein sequence ID" value="QBY56502.1"/>
    <property type="molecule type" value="Genomic_DNA"/>
</dbReference>
<organism evidence="1 2">
    <name type="scientific">Cupriavidus oxalaticus</name>
    <dbReference type="NCBI Taxonomy" id="96344"/>
    <lineage>
        <taxon>Bacteria</taxon>
        <taxon>Pseudomonadati</taxon>
        <taxon>Pseudomonadota</taxon>
        <taxon>Betaproteobacteria</taxon>
        <taxon>Burkholderiales</taxon>
        <taxon>Burkholderiaceae</taxon>
        <taxon>Cupriavidus</taxon>
    </lineage>
</organism>
<evidence type="ECO:0000313" key="1">
    <source>
        <dbReference type="EMBL" id="QBY56502.1"/>
    </source>
</evidence>
<reference evidence="1 2" key="1">
    <citation type="submission" date="2019-03" db="EMBL/GenBank/DDBJ databases">
        <title>Efficiently degradation of phenoxyalkanoic acid herbicides by Cupriavidus oxalaticus strain X32.</title>
        <authorList>
            <person name="Sheng X."/>
        </authorList>
    </citation>
    <scope>NUCLEOTIDE SEQUENCE [LARGE SCALE GENOMIC DNA]</scope>
    <source>
        <strain evidence="1 2">X32</strain>
        <plasmid evidence="1 2">unnamed4</plasmid>
    </source>
</reference>
<keyword evidence="1" id="KW-0614">Plasmid</keyword>
<dbReference type="Proteomes" id="UP000295294">
    <property type="component" value="Plasmid unnamed4"/>
</dbReference>
<dbReference type="OrthoDB" id="9157053at2"/>
<evidence type="ECO:0000313" key="2">
    <source>
        <dbReference type="Proteomes" id="UP000295294"/>
    </source>
</evidence>
<dbReference type="AlphaFoldDB" id="A0A4V1BZU1"/>
<protein>
    <submittedName>
        <fullName evidence="1">Uncharacterized protein</fullName>
    </submittedName>
</protein>
<accession>A0A4V1BZU1</accession>
<dbReference type="KEGG" id="cox:E0W60_36135"/>
<sequence>MVRPEYTRLGRCEVDTQWTCDISELHGFSASKSDLRDFATTDQMVEKNSREMISEISLKKLDENLAHREIRIIHSPGSDYFTRYRWDGRLWLMNSGGSHHTAAAKYIAARLGCQVPLSGKLYTYSLDPRAIASLCNDYRMFVISNDSEFQNAFSQAMRSFNATWLWHSMPRPYTDARAILLPRNESRSMHVAKALDTAGIADLGAHLTNLATRQDSFVMRQRIA</sequence>
<dbReference type="InterPro" id="IPR046507">
    <property type="entry name" value="DUF6685"/>
</dbReference>
<dbReference type="Pfam" id="PF20390">
    <property type="entry name" value="DUF6685"/>
    <property type="match status" value="1"/>
</dbReference>